<dbReference type="InterPro" id="IPR001314">
    <property type="entry name" value="Peptidase_S1A"/>
</dbReference>
<dbReference type="PANTHER" id="PTHR24256">
    <property type="entry name" value="TRYPTASE-RELATED"/>
    <property type="match status" value="1"/>
</dbReference>
<dbReference type="InterPro" id="IPR009003">
    <property type="entry name" value="Peptidase_S1_PA"/>
</dbReference>
<dbReference type="FunFam" id="2.40.10.10:FF:000002">
    <property type="entry name" value="Transmembrane protease serine"/>
    <property type="match status" value="1"/>
</dbReference>
<dbReference type="CDD" id="cd00190">
    <property type="entry name" value="Tryp_SPc"/>
    <property type="match status" value="1"/>
</dbReference>
<evidence type="ECO:0000313" key="7">
    <source>
        <dbReference type="EMBL" id="CRL05272.1"/>
    </source>
</evidence>
<feature type="domain" description="Peptidase S1" evidence="6">
    <location>
        <begin position="39"/>
        <end position="276"/>
    </location>
</feature>
<dbReference type="SUPFAM" id="SSF50494">
    <property type="entry name" value="Trypsin-like serine proteases"/>
    <property type="match status" value="1"/>
</dbReference>
<dbReference type="PRINTS" id="PR00722">
    <property type="entry name" value="CHYMOTRYPSIN"/>
</dbReference>
<dbReference type="FunFam" id="2.40.10.10:FF:000068">
    <property type="entry name" value="transmembrane protease serine 2"/>
    <property type="match status" value="1"/>
</dbReference>
<dbReference type="InterPro" id="IPR018114">
    <property type="entry name" value="TRYPSIN_HIS"/>
</dbReference>
<dbReference type="GO" id="GO:0006508">
    <property type="term" value="P:proteolysis"/>
    <property type="evidence" value="ECO:0007669"/>
    <property type="project" value="UniProtKB-KW"/>
</dbReference>
<dbReference type="Gene3D" id="2.40.10.10">
    <property type="entry name" value="Trypsin-like serine proteases"/>
    <property type="match status" value="1"/>
</dbReference>
<protein>
    <submittedName>
        <fullName evidence="7">CLUMA_CG018141, isoform A</fullName>
    </submittedName>
</protein>
<dbReference type="STRING" id="568069.A0A1J1IYV4"/>
<dbReference type="PROSITE" id="PS00135">
    <property type="entry name" value="TRYPSIN_SER"/>
    <property type="match status" value="1"/>
</dbReference>
<evidence type="ECO:0000256" key="3">
    <source>
        <dbReference type="ARBA" id="ARBA00024195"/>
    </source>
</evidence>
<organism evidence="7 8">
    <name type="scientific">Clunio marinus</name>
    <dbReference type="NCBI Taxonomy" id="568069"/>
    <lineage>
        <taxon>Eukaryota</taxon>
        <taxon>Metazoa</taxon>
        <taxon>Ecdysozoa</taxon>
        <taxon>Arthropoda</taxon>
        <taxon>Hexapoda</taxon>
        <taxon>Insecta</taxon>
        <taxon>Pterygota</taxon>
        <taxon>Neoptera</taxon>
        <taxon>Endopterygota</taxon>
        <taxon>Diptera</taxon>
        <taxon>Nematocera</taxon>
        <taxon>Chironomoidea</taxon>
        <taxon>Chironomidae</taxon>
        <taxon>Clunio</taxon>
    </lineage>
</organism>
<keyword evidence="4" id="KW-0720">Serine protease</keyword>
<sequence length="288" mass="32562">MKAFNFLVLIFVQDFGLSLGEVRSDCVCGESNTKTSGRIVNGKITTPHKYPWMAAMFLATSSSFMCGGAIISDKNILTAGHCLFYIPDPYKTYWMLGMYDRSRQDGRKYHVAHYQFHPKFINYTVYDDYDMSIVRLGERIIFDFTMRPICLPQPDDAFTGLWAVVAGWGRIAEGAGAKLASVLLETKIKVYRNDECKHKVKRLVEFNPKSMICGYENKKDACQGDSGGPFFIETHPNRYEVFGVVSFGDGCAREFPGIYGKVSNRETLNWIGRYIATSQSDTCSDSIY</sequence>
<dbReference type="SMART" id="SM00020">
    <property type="entry name" value="Tryp_SPc"/>
    <property type="match status" value="1"/>
</dbReference>
<dbReference type="PROSITE" id="PS50240">
    <property type="entry name" value="TRYPSIN_DOM"/>
    <property type="match status" value="1"/>
</dbReference>
<comment type="similarity">
    <text evidence="3">Belongs to the peptidase S1 family. CLIP subfamily.</text>
</comment>
<feature type="chain" id="PRO_5013357580" evidence="5">
    <location>
        <begin position="21"/>
        <end position="288"/>
    </location>
</feature>
<evidence type="ECO:0000256" key="5">
    <source>
        <dbReference type="SAM" id="SignalP"/>
    </source>
</evidence>
<feature type="signal peptide" evidence="5">
    <location>
        <begin position="1"/>
        <end position="20"/>
    </location>
</feature>
<dbReference type="Proteomes" id="UP000183832">
    <property type="component" value="Unassembled WGS sequence"/>
</dbReference>
<evidence type="ECO:0000313" key="8">
    <source>
        <dbReference type="Proteomes" id="UP000183832"/>
    </source>
</evidence>
<dbReference type="AlphaFoldDB" id="A0A1J1IYV4"/>
<keyword evidence="4" id="KW-0645">Protease</keyword>
<dbReference type="EMBL" id="CVRI01000064">
    <property type="protein sequence ID" value="CRL05272.1"/>
    <property type="molecule type" value="Genomic_DNA"/>
</dbReference>
<dbReference type="Pfam" id="PF00089">
    <property type="entry name" value="Trypsin"/>
    <property type="match status" value="1"/>
</dbReference>
<dbReference type="PROSITE" id="PS00134">
    <property type="entry name" value="TRYPSIN_HIS"/>
    <property type="match status" value="1"/>
</dbReference>
<evidence type="ECO:0000256" key="2">
    <source>
        <dbReference type="ARBA" id="ARBA00023180"/>
    </source>
</evidence>
<evidence type="ECO:0000256" key="1">
    <source>
        <dbReference type="ARBA" id="ARBA00023157"/>
    </source>
</evidence>
<dbReference type="InterPro" id="IPR043504">
    <property type="entry name" value="Peptidase_S1_PA_chymotrypsin"/>
</dbReference>
<evidence type="ECO:0000256" key="4">
    <source>
        <dbReference type="RuleBase" id="RU363034"/>
    </source>
</evidence>
<keyword evidence="5" id="KW-0732">Signal</keyword>
<keyword evidence="8" id="KW-1185">Reference proteome</keyword>
<keyword evidence="1" id="KW-1015">Disulfide bond</keyword>
<accession>A0A1J1IYV4</accession>
<evidence type="ECO:0000259" key="6">
    <source>
        <dbReference type="PROSITE" id="PS50240"/>
    </source>
</evidence>
<keyword evidence="4" id="KW-0378">Hydrolase</keyword>
<proteinExistence type="inferred from homology"/>
<dbReference type="GO" id="GO:0004252">
    <property type="term" value="F:serine-type endopeptidase activity"/>
    <property type="evidence" value="ECO:0007669"/>
    <property type="project" value="InterPro"/>
</dbReference>
<dbReference type="InterPro" id="IPR033116">
    <property type="entry name" value="TRYPSIN_SER"/>
</dbReference>
<name>A0A1J1IYV4_9DIPT</name>
<keyword evidence="2" id="KW-0325">Glycoprotein</keyword>
<dbReference type="InterPro" id="IPR051487">
    <property type="entry name" value="Ser/Thr_Proteases_Immune/Dev"/>
</dbReference>
<gene>
    <name evidence="7" type="ORF">CLUMA_CG018141</name>
</gene>
<reference evidence="7 8" key="1">
    <citation type="submission" date="2015-04" db="EMBL/GenBank/DDBJ databases">
        <authorList>
            <person name="Syromyatnikov M.Y."/>
            <person name="Popov V.N."/>
        </authorList>
    </citation>
    <scope>NUCLEOTIDE SEQUENCE [LARGE SCALE GENOMIC DNA]</scope>
</reference>
<dbReference type="InterPro" id="IPR001254">
    <property type="entry name" value="Trypsin_dom"/>
</dbReference>
<dbReference type="OrthoDB" id="7774500at2759"/>